<gene>
    <name evidence="11" type="ORF">HETIRDRAFT_442258</name>
</gene>
<dbReference type="InterPro" id="IPR001085">
    <property type="entry name" value="Ser_HO-MeTrfase"/>
</dbReference>
<feature type="domain" description="Serine hydroxymethyltransferase-like" evidence="10">
    <location>
        <begin position="15"/>
        <end position="404"/>
    </location>
</feature>
<keyword evidence="6 9" id="KW-0808">Transferase</keyword>
<dbReference type="OrthoDB" id="10265628at2759"/>
<dbReference type="GeneID" id="20675429"/>
<dbReference type="InterPro" id="IPR039429">
    <property type="entry name" value="SHMT-like_dom"/>
</dbReference>
<dbReference type="InterPro" id="IPR049943">
    <property type="entry name" value="Ser_HO-MeTrfase-like"/>
</dbReference>
<evidence type="ECO:0000256" key="9">
    <source>
        <dbReference type="RuleBase" id="RU000585"/>
    </source>
</evidence>
<dbReference type="Gene3D" id="3.40.640.10">
    <property type="entry name" value="Type I PLP-dependent aspartate aminotransferase-like (Major domain)"/>
    <property type="match status" value="1"/>
</dbReference>
<dbReference type="NCBIfam" id="NF000586">
    <property type="entry name" value="PRK00011.1"/>
    <property type="match status" value="1"/>
</dbReference>
<evidence type="ECO:0000313" key="11">
    <source>
        <dbReference type="EMBL" id="ETW75799.1"/>
    </source>
</evidence>
<dbReference type="GO" id="GO:0030170">
    <property type="term" value="F:pyridoxal phosphate binding"/>
    <property type="evidence" value="ECO:0007669"/>
    <property type="project" value="InterPro"/>
</dbReference>
<dbReference type="GO" id="GO:0004372">
    <property type="term" value="F:glycine hydroxymethyltransferase activity"/>
    <property type="evidence" value="ECO:0007669"/>
    <property type="project" value="UniProtKB-EC"/>
</dbReference>
<dbReference type="PANTHER" id="PTHR11680">
    <property type="entry name" value="SERINE HYDROXYMETHYLTRANSFERASE"/>
    <property type="match status" value="1"/>
</dbReference>
<dbReference type="GO" id="GO:0005739">
    <property type="term" value="C:mitochondrion"/>
    <property type="evidence" value="ECO:0007669"/>
    <property type="project" value="TreeGrafter"/>
</dbReference>
<keyword evidence="5 9" id="KW-0554">One-carbon metabolism</keyword>
<reference evidence="11 12" key="1">
    <citation type="journal article" date="2012" name="New Phytol.">
        <title>Insight into trade-off between wood decay and parasitism from the genome of a fungal forest pathogen.</title>
        <authorList>
            <person name="Olson A."/>
            <person name="Aerts A."/>
            <person name="Asiegbu F."/>
            <person name="Belbahri L."/>
            <person name="Bouzid O."/>
            <person name="Broberg A."/>
            <person name="Canback B."/>
            <person name="Coutinho P.M."/>
            <person name="Cullen D."/>
            <person name="Dalman K."/>
            <person name="Deflorio G."/>
            <person name="van Diepen L.T."/>
            <person name="Dunand C."/>
            <person name="Duplessis S."/>
            <person name="Durling M."/>
            <person name="Gonthier P."/>
            <person name="Grimwood J."/>
            <person name="Fossdal C.G."/>
            <person name="Hansson D."/>
            <person name="Henrissat B."/>
            <person name="Hietala A."/>
            <person name="Himmelstrand K."/>
            <person name="Hoffmeister D."/>
            <person name="Hogberg N."/>
            <person name="James T.Y."/>
            <person name="Karlsson M."/>
            <person name="Kohler A."/>
            <person name="Kues U."/>
            <person name="Lee Y.H."/>
            <person name="Lin Y.C."/>
            <person name="Lind M."/>
            <person name="Lindquist E."/>
            <person name="Lombard V."/>
            <person name="Lucas S."/>
            <person name="Lunden K."/>
            <person name="Morin E."/>
            <person name="Murat C."/>
            <person name="Park J."/>
            <person name="Raffaello T."/>
            <person name="Rouze P."/>
            <person name="Salamov A."/>
            <person name="Schmutz J."/>
            <person name="Solheim H."/>
            <person name="Stahlberg J."/>
            <person name="Velez H."/>
            <person name="de Vries R.P."/>
            <person name="Wiebenga A."/>
            <person name="Woodward S."/>
            <person name="Yakovlev I."/>
            <person name="Garbelotto M."/>
            <person name="Martin F."/>
            <person name="Grigoriev I.V."/>
            <person name="Stenlid J."/>
        </authorList>
    </citation>
    <scope>NUCLEOTIDE SEQUENCE [LARGE SCALE GENOMIC DNA]</scope>
    <source>
        <strain evidence="11 12">TC 32-1</strain>
    </source>
</reference>
<sequence length="477" mass="52353">MASTPEFNKSLYAPLSEIDPVVQNIIDKETWRQYSGLELIASENLTSRATMEANGSILTNKYSEGLPNARYYGGNEYIDELEVLCRKRALEAFHLDPAKWGVNVQPYSGSTANFAALTALLQPQDRLMGLGLPDGGHLTHGYYTAKKKMTASSIYFQSLPYGLDPATQLIDYEGLAKQARIFKPRLLICGASAYPRDWDYPALRKVADEHSAYLMADIAHTSGLVAAQELADPFEYCDVVTTTTHKTLRGPRAGLIFFRKDGENHKDLEKRVNDAVFPACQGGPHNNTIAGIATALLQASQPSWKAYAQQVVKNARALADELVKNGYKLQTGGTDNHLVLWDLRPLGLTGSKVEKVGDLLGITINKNAVSGDASAQVPGGIRLGTSALTSRNMLEDDVRQVARFLHRSVQLSLLLQKEAGSKLLKDFVRVATTPQEGKEGARLVKELKKEVTTFARRWPVPGIEGEIKRPAGVEEDD</sequence>
<evidence type="ECO:0000259" key="10">
    <source>
        <dbReference type="Pfam" id="PF00464"/>
    </source>
</evidence>
<proteinExistence type="inferred from homology"/>
<comment type="cofactor">
    <cofactor evidence="2 8 9">
        <name>pyridoxal 5'-phosphate</name>
        <dbReference type="ChEBI" id="CHEBI:597326"/>
    </cofactor>
</comment>
<accession>W4JQR3</accession>
<dbReference type="FunFam" id="3.40.640.10:FF:000050">
    <property type="entry name" value="Serine hydroxymethyltransferase"/>
    <property type="match status" value="1"/>
</dbReference>
<dbReference type="Pfam" id="PF00464">
    <property type="entry name" value="SHMT"/>
    <property type="match status" value="1"/>
</dbReference>
<protein>
    <recommendedName>
        <fullName evidence="9">Serine hydroxymethyltransferase</fullName>
        <ecNumber evidence="9">2.1.2.1</ecNumber>
    </recommendedName>
</protein>
<dbReference type="GO" id="GO:0019264">
    <property type="term" value="P:glycine biosynthetic process from serine"/>
    <property type="evidence" value="ECO:0007669"/>
    <property type="project" value="InterPro"/>
</dbReference>
<dbReference type="EC" id="2.1.2.1" evidence="9"/>
<dbReference type="KEGG" id="hir:HETIRDRAFT_442258"/>
<dbReference type="EMBL" id="KI925465">
    <property type="protein sequence ID" value="ETW75799.1"/>
    <property type="molecule type" value="Genomic_DNA"/>
</dbReference>
<dbReference type="InterPro" id="IPR015422">
    <property type="entry name" value="PyrdxlP-dep_Trfase_small"/>
</dbReference>
<dbReference type="HOGENOM" id="CLU_022477_0_1_1"/>
<dbReference type="UniPathway" id="UPA00193"/>
<evidence type="ECO:0000256" key="3">
    <source>
        <dbReference type="ARBA" id="ARBA00004777"/>
    </source>
</evidence>
<keyword evidence="7 8" id="KW-0663">Pyridoxal phosphate</keyword>
<evidence type="ECO:0000256" key="2">
    <source>
        <dbReference type="ARBA" id="ARBA00001933"/>
    </source>
</evidence>
<dbReference type="InterPro" id="IPR015421">
    <property type="entry name" value="PyrdxlP-dep_Trfase_major"/>
</dbReference>
<dbReference type="InterPro" id="IPR019798">
    <property type="entry name" value="Ser_HO-MeTrfase_PLP_BS"/>
</dbReference>
<dbReference type="RefSeq" id="XP_009552051.1">
    <property type="nucleotide sequence ID" value="XM_009553756.1"/>
</dbReference>
<organism evidence="11 12">
    <name type="scientific">Heterobasidion irregulare (strain TC 32-1)</name>
    <dbReference type="NCBI Taxonomy" id="747525"/>
    <lineage>
        <taxon>Eukaryota</taxon>
        <taxon>Fungi</taxon>
        <taxon>Dikarya</taxon>
        <taxon>Basidiomycota</taxon>
        <taxon>Agaricomycotina</taxon>
        <taxon>Agaricomycetes</taxon>
        <taxon>Russulales</taxon>
        <taxon>Bondarzewiaceae</taxon>
        <taxon>Heterobasidion</taxon>
        <taxon>Heterobasidion annosum species complex</taxon>
    </lineage>
</organism>
<dbReference type="SUPFAM" id="SSF53383">
    <property type="entry name" value="PLP-dependent transferases"/>
    <property type="match status" value="1"/>
</dbReference>
<evidence type="ECO:0000256" key="7">
    <source>
        <dbReference type="ARBA" id="ARBA00022898"/>
    </source>
</evidence>
<evidence type="ECO:0000256" key="5">
    <source>
        <dbReference type="ARBA" id="ARBA00022563"/>
    </source>
</evidence>
<dbReference type="eggNOG" id="KOG2467">
    <property type="taxonomic scope" value="Eukaryota"/>
</dbReference>
<evidence type="ECO:0000256" key="6">
    <source>
        <dbReference type="ARBA" id="ARBA00022679"/>
    </source>
</evidence>
<dbReference type="GO" id="GO:0035999">
    <property type="term" value="P:tetrahydrofolate interconversion"/>
    <property type="evidence" value="ECO:0007669"/>
    <property type="project" value="UniProtKB-UniPathway"/>
</dbReference>
<comment type="pathway">
    <text evidence="3 9">One-carbon metabolism; tetrahydrofolate interconversion.</text>
</comment>
<dbReference type="Proteomes" id="UP000030671">
    <property type="component" value="Unassembled WGS sequence"/>
</dbReference>
<dbReference type="InParanoid" id="W4JQR3"/>
<dbReference type="PROSITE" id="PS00096">
    <property type="entry name" value="SHMT"/>
    <property type="match status" value="1"/>
</dbReference>
<comment type="function">
    <text evidence="9">Interconversion of serine and glycine.</text>
</comment>
<dbReference type="PIRSF" id="PIRSF000412">
    <property type="entry name" value="SHMT"/>
    <property type="match status" value="1"/>
</dbReference>
<dbReference type="InterPro" id="IPR015424">
    <property type="entry name" value="PyrdxlP-dep_Trfase"/>
</dbReference>
<feature type="modified residue" description="N6-(pyridoxal phosphate)lysine" evidence="8">
    <location>
        <position position="246"/>
    </location>
</feature>
<evidence type="ECO:0000256" key="4">
    <source>
        <dbReference type="ARBA" id="ARBA00006376"/>
    </source>
</evidence>
<keyword evidence="12" id="KW-1185">Reference proteome</keyword>
<dbReference type="HAMAP" id="MF_00051">
    <property type="entry name" value="SHMT"/>
    <property type="match status" value="1"/>
</dbReference>
<comment type="catalytic activity">
    <reaction evidence="1 9">
        <text>(6R)-5,10-methylene-5,6,7,8-tetrahydrofolate + glycine + H2O = (6S)-5,6,7,8-tetrahydrofolate + L-serine</text>
        <dbReference type="Rhea" id="RHEA:15481"/>
        <dbReference type="ChEBI" id="CHEBI:15377"/>
        <dbReference type="ChEBI" id="CHEBI:15636"/>
        <dbReference type="ChEBI" id="CHEBI:33384"/>
        <dbReference type="ChEBI" id="CHEBI:57305"/>
        <dbReference type="ChEBI" id="CHEBI:57453"/>
        <dbReference type="EC" id="2.1.2.1"/>
    </reaction>
</comment>
<comment type="similarity">
    <text evidence="4 9">Belongs to the SHMT family.</text>
</comment>
<name>W4JQR3_HETIT</name>
<dbReference type="CDD" id="cd00378">
    <property type="entry name" value="SHMT"/>
    <property type="match status" value="1"/>
</dbReference>
<evidence type="ECO:0000256" key="8">
    <source>
        <dbReference type="PIRSR" id="PIRSR000412-50"/>
    </source>
</evidence>
<dbReference type="STRING" id="747525.W4JQR3"/>
<evidence type="ECO:0000313" key="12">
    <source>
        <dbReference type="Proteomes" id="UP000030671"/>
    </source>
</evidence>
<dbReference type="AlphaFoldDB" id="W4JQR3"/>
<dbReference type="Gene3D" id="3.90.1150.10">
    <property type="entry name" value="Aspartate Aminotransferase, domain 1"/>
    <property type="match status" value="1"/>
</dbReference>
<evidence type="ECO:0000256" key="1">
    <source>
        <dbReference type="ARBA" id="ARBA00001528"/>
    </source>
</evidence>
<dbReference type="PANTHER" id="PTHR11680:SF35">
    <property type="entry name" value="SERINE HYDROXYMETHYLTRANSFERASE 1"/>
    <property type="match status" value="1"/>
</dbReference>
<dbReference type="FunCoup" id="W4JQR3">
    <property type="interactions" value="633"/>
</dbReference>